<protein>
    <submittedName>
        <fullName evidence="1">Uncharacterized protein</fullName>
    </submittedName>
</protein>
<keyword evidence="2" id="KW-1185">Reference proteome</keyword>
<comment type="caution">
    <text evidence="1">The sequence shown here is derived from an EMBL/GenBank/DDBJ whole genome shotgun (WGS) entry which is preliminary data.</text>
</comment>
<dbReference type="EMBL" id="JAWMWG010000003">
    <property type="protein sequence ID" value="MEJ6348810.1"/>
    <property type="molecule type" value="Genomic_DNA"/>
</dbReference>
<name>A0ABU8SIF0_9LACO</name>
<reference evidence="1 2" key="1">
    <citation type="submission" date="2023-10" db="EMBL/GenBank/DDBJ databases">
        <title>Holzapfeliella saturejae sp. nov. isolated from Satureja montana flowers.</title>
        <authorList>
            <person name="Alcantara C."/>
            <person name="Zuniga M."/>
            <person name="Landete J.M."/>
            <person name="Monedero V."/>
        </authorList>
    </citation>
    <scope>NUCLEOTIDE SEQUENCE [LARGE SCALE GENOMIC DNA]</scope>
    <source>
        <strain evidence="1 2">He02</strain>
    </source>
</reference>
<dbReference type="RefSeq" id="WP_339970315.1">
    <property type="nucleotide sequence ID" value="NZ_JAWMWG010000003.1"/>
</dbReference>
<evidence type="ECO:0000313" key="1">
    <source>
        <dbReference type="EMBL" id="MEJ6348810.1"/>
    </source>
</evidence>
<evidence type="ECO:0000313" key="2">
    <source>
        <dbReference type="Proteomes" id="UP001377804"/>
    </source>
</evidence>
<accession>A0ABU8SIF0</accession>
<sequence>MKNLFKILFLSQKEDKKIPTNAVYHKQNAVGIGSLKKGLKMNYKESI</sequence>
<proteinExistence type="predicted"/>
<gene>
    <name evidence="1" type="ORF">R4Y45_06220</name>
</gene>
<dbReference type="Proteomes" id="UP001377804">
    <property type="component" value="Unassembled WGS sequence"/>
</dbReference>
<organism evidence="1 2">
    <name type="scientific">Holzapfeliella saturejae</name>
    <dbReference type="NCBI Taxonomy" id="3082953"/>
    <lineage>
        <taxon>Bacteria</taxon>
        <taxon>Bacillati</taxon>
        <taxon>Bacillota</taxon>
        <taxon>Bacilli</taxon>
        <taxon>Lactobacillales</taxon>
        <taxon>Lactobacillaceae</taxon>
        <taxon>Holzapfeliella</taxon>
    </lineage>
</organism>